<comment type="caution">
    <text evidence="1">The sequence shown here is derived from an EMBL/GenBank/DDBJ whole genome shotgun (WGS) entry which is preliminary data.</text>
</comment>
<dbReference type="EMBL" id="AAGHOJ010000075">
    <property type="protein sequence ID" value="EBO1428240.1"/>
    <property type="molecule type" value="Genomic_DNA"/>
</dbReference>
<protein>
    <submittedName>
        <fullName evidence="1">Uncharacterized protein</fullName>
    </submittedName>
</protein>
<reference evidence="1" key="1">
    <citation type="submission" date="2018-10" db="EMBL/GenBank/DDBJ databases">
        <authorList>
            <consortium name="Veterinary Laboratory Investigation and Response Network"/>
        </authorList>
    </citation>
    <scope>NUCLEOTIDE SEQUENCE</scope>
    <source>
        <strain evidence="1">SAL-18-VL-OH-GA-0003</strain>
    </source>
</reference>
<evidence type="ECO:0000313" key="1">
    <source>
        <dbReference type="EMBL" id="EBO1428240.1"/>
    </source>
</evidence>
<proteinExistence type="predicted"/>
<dbReference type="AlphaFoldDB" id="A0A5T9SN62"/>
<accession>A0A5T9SN62</accession>
<name>A0A5T9SN62_SALER</name>
<organism evidence="1">
    <name type="scientific">Salmonella enterica</name>
    <name type="common">Salmonella choleraesuis</name>
    <dbReference type="NCBI Taxonomy" id="28901"/>
    <lineage>
        <taxon>Bacteria</taxon>
        <taxon>Pseudomonadati</taxon>
        <taxon>Pseudomonadota</taxon>
        <taxon>Gammaproteobacteria</taxon>
        <taxon>Enterobacterales</taxon>
        <taxon>Enterobacteriaceae</taxon>
        <taxon>Salmonella</taxon>
    </lineage>
</organism>
<sequence>MRIPFLNKRKRVPTLFQKGIEDEFALNRKAQQYIVTLLTGAKVDAEMQLTFIFEQLFIVYNLALFTGSHEVSDCAREALRKLRGEFEKLHASLPFIMDAVVYMNCSKALAMGVPILQELPRSEFKLVYVQARKLTESNQILIYLENLR</sequence>
<gene>
    <name evidence="1" type="ORF">D5Q97_23510</name>
</gene>